<dbReference type="EMBL" id="AP024270">
    <property type="protein sequence ID" value="BCP65846.1"/>
    <property type="molecule type" value="Genomic_DNA"/>
</dbReference>
<dbReference type="AlphaFoldDB" id="A0A7R7TDZ0"/>
<keyword evidence="1" id="KW-0472">Membrane</keyword>
<sequence>MGSIKQWSWVLLIGLLLGGLAWWMAHKPFPPKPQADQTYRASSKNLLPWPNLPPLLRSEGLLLGESLTEGAYTLSLTNLGYLAPISLVGAEAETTLYLPVNPGLEAEALDLLLAALPEARGVLEVLAAERPLLQAPLPAKTLRVPLKGVPAENGFLTLTLRIRFPAEDLCAAQRLYRLRLLPESRLHLSGRPTPPKTLAEFFPPYLERVVLYLPDPPPPEAAQATLWLAGFLARTYPGRVPELDLEPYPPRWPPASPFTRYVVWLEEIGAQVQGFALLLGDLAEAARLFLAQPGLREAPFPGEATQTLTLKAPEELGPRVSLAQLGHGPKRVEGYGTLTAAYTFALADLGPGHLPLGLRLRAVHSPVEPKRGYAELLLNGVAFYTAPLEGTVLDLYTPLPSRLLERNNTLEVRFHYAPPEGQCTYGALPFTATLDPGSYLVLGRGELLSGLDAFPQALLPQFWVYLEPLDRFKLQLAARLVQALQETTRTPLRPEVASDPHPRPLLALGGPDLPQTLKAPLRTPGFRLVDGAGTLWLEVNPGAPYAALQAFASEGGPVLLLSHTSQDGRLLAPFLQEALREGWFGLHGDLVLGGPEGPVVSLALRESDLRVQPLPENPPSLLARYRREVYLGLGLLALLLLVWFYPKVVRRGKA</sequence>
<dbReference type="Proteomes" id="UP000596099">
    <property type="component" value="Chromosome"/>
</dbReference>
<accession>A0A7R7TDZ0</accession>
<keyword evidence="1" id="KW-0812">Transmembrane</keyword>
<reference evidence="3" key="1">
    <citation type="submission" date="2021-01" db="EMBL/GenBank/DDBJ databases">
        <title>Complete Genome Sequence of Thermus thermophilus Strain HB5018, Isolated from Mine Onsen Hot Spring.</title>
        <authorList>
            <person name="Miyazaki K."/>
            <person name="Moriya T."/>
            <person name="Nemoto N."/>
            <person name="Oshima T."/>
            <person name="Yura K."/>
            <person name="Bessho Y."/>
        </authorList>
    </citation>
    <scope>NUCLEOTIDE SEQUENCE [LARGE SCALE GENOMIC DNA]</scope>
    <source>
        <strain evidence="3">HB5018</strain>
    </source>
</reference>
<protein>
    <submittedName>
        <fullName evidence="2">Uncharacterized protein</fullName>
    </submittedName>
</protein>
<name>A0A7R7TDZ0_THETH</name>
<feature type="transmembrane region" description="Helical" evidence="1">
    <location>
        <begin position="629"/>
        <end position="646"/>
    </location>
</feature>
<evidence type="ECO:0000256" key="1">
    <source>
        <dbReference type="SAM" id="Phobius"/>
    </source>
</evidence>
<keyword evidence="1" id="KW-1133">Transmembrane helix</keyword>
<organism evidence="2 3">
    <name type="scientific">Thermus thermophilus</name>
    <dbReference type="NCBI Taxonomy" id="274"/>
    <lineage>
        <taxon>Bacteria</taxon>
        <taxon>Thermotogati</taxon>
        <taxon>Deinococcota</taxon>
        <taxon>Deinococci</taxon>
        <taxon>Thermales</taxon>
        <taxon>Thermaceae</taxon>
        <taxon>Thermus</taxon>
    </lineage>
</organism>
<proteinExistence type="predicted"/>
<gene>
    <name evidence="2" type="ORF">TthHB5018_07800</name>
</gene>
<evidence type="ECO:0000313" key="3">
    <source>
        <dbReference type="Proteomes" id="UP000596099"/>
    </source>
</evidence>
<dbReference type="Gene3D" id="2.60.120.260">
    <property type="entry name" value="Galactose-binding domain-like"/>
    <property type="match status" value="1"/>
</dbReference>
<feature type="transmembrane region" description="Helical" evidence="1">
    <location>
        <begin position="7"/>
        <end position="25"/>
    </location>
</feature>
<evidence type="ECO:0000313" key="2">
    <source>
        <dbReference type="EMBL" id="BCP65846.1"/>
    </source>
</evidence>